<dbReference type="Pfam" id="PF00353">
    <property type="entry name" value="HemolysinCabind"/>
    <property type="match status" value="4"/>
</dbReference>
<dbReference type="Gene3D" id="2.150.10.10">
    <property type="entry name" value="Serralysin-like metalloprotease, C-terminal"/>
    <property type="match status" value="3"/>
</dbReference>
<comment type="caution">
    <text evidence="5">The sequence shown here is derived from an EMBL/GenBank/DDBJ whole genome shotgun (WGS) entry which is preliminary data.</text>
</comment>
<dbReference type="InterPro" id="IPR050557">
    <property type="entry name" value="RTX_toxin/Mannuronan_C5-epim"/>
</dbReference>
<keyword evidence="2" id="KW-0964">Secreted</keyword>
<protein>
    <recommendedName>
        <fullName evidence="7">Calcium-binding protein</fullName>
    </recommendedName>
</protein>
<feature type="transmembrane region" description="Helical" evidence="4">
    <location>
        <begin position="27"/>
        <end position="45"/>
    </location>
</feature>
<sequence>MLGSNLCNTYVPGGTTMALRRKRLSTLLGTASLVTVGVVPLMLAAPAQAAVPTARAVVMDWEEDGFEFIFYDDDATQAHQINLKLERAADRAVLVYTLDDVVDIEAGAGCAHPDSGDLTKVACEFPDTLNDGNIRNDSAGNIYLGSGDDTFTFDNSANHPYTGVYLDEGDNTYVSGSPGYHDASITSGAGRDTITAGALAYVDSGDGDDVITLAGAGATVRAGAGQDQINGTPGRDTIDGGAGDDTIVGGAGIDTLSGGAGNDTIQGDDGDDEINGGDGDDVLYGGAGIDTIHGGLGNDVVYGDDGDDFIYGDQGNDELYGGRDDDTMYGNSGDDTIFGNSGDDYISGGPGTDTISGGTGTNTIVD</sequence>
<evidence type="ECO:0000256" key="1">
    <source>
        <dbReference type="ARBA" id="ARBA00004613"/>
    </source>
</evidence>
<accession>A0ABS5TEG9</accession>
<evidence type="ECO:0000313" key="6">
    <source>
        <dbReference type="Proteomes" id="UP001197247"/>
    </source>
</evidence>
<dbReference type="Proteomes" id="UP001197247">
    <property type="component" value="Unassembled WGS sequence"/>
</dbReference>
<dbReference type="RefSeq" id="WP_214155790.1">
    <property type="nucleotide sequence ID" value="NZ_JAHBAY010000004.1"/>
</dbReference>
<dbReference type="PRINTS" id="PR00313">
    <property type="entry name" value="CABNDNGRPT"/>
</dbReference>
<dbReference type="PANTHER" id="PTHR38340:SF1">
    <property type="entry name" value="S-LAYER PROTEIN"/>
    <property type="match status" value="1"/>
</dbReference>
<evidence type="ECO:0000256" key="4">
    <source>
        <dbReference type="SAM" id="Phobius"/>
    </source>
</evidence>
<dbReference type="PROSITE" id="PS00330">
    <property type="entry name" value="HEMOLYSIN_CALCIUM"/>
    <property type="match status" value="3"/>
</dbReference>
<dbReference type="InterPro" id="IPR001343">
    <property type="entry name" value="Hemolysn_Ca-bd"/>
</dbReference>
<evidence type="ECO:0000313" key="5">
    <source>
        <dbReference type="EMBL" id="MBT0769488.1"/>
    </source>
</evidence>
<keyword evidence="4" id="KW-1133">Transmembrane helix</keyword>
<organism evidence="5 6">
    <name type="scientific">Kineosporia corallincola</name>
    <dbReference type="NCBI Taxonomy" id="2835133"/>
    <lineage>
        <taxon>Bacteria</taxon>
        <taxon>Bacillati</taxon>
        <taxon>Actinomycetota</taxon>
        <taxon>Actinomycetes</taxon>
        <taxon>Kineosporiales</taxon>
        <taxon>Kineosporiaceae</taxon>
        <taxon>Kineosporia</taxon>
    </lineage>
</organism>
<keyword evidence="4" id="KW-0812">Transmembrane</keyword>
<comment type="subcellular location">
    <subcellularLocation>
        <location evidence="1">Secreted</location>
    </subcellularLocation>
</comment>
<gene>
    <name evidence="5" type="ORF">KIH74_11190</name>
</gene>
<dbReference type="SUPFAM" id="SSF51120">
    <property type="entry name" value="beta-Roll"/>
    <property type="match status" value="2"/>
</dbReference>
<reference evidence="5 6" key="1">
    <citation type="submission" date="2021-05" db="EMBL/GenBank/DDBJ databases">
        <title>Kineosporia and Streptomyces sp. nov. two new marine actinobacteria isolated from Coral.</title>
        <authorList>
            <person name="Buangrab K."/>
            <person name="Sutthacheep M."/>
            <person name="Yeemin T."/>
            <person name="Harunari E."/>
            <person name="Igarashi Y."/>
            <person name="Kanchanasin P."/>
            <person name="Tanasupawat S."/>
            <person name="Phongsopitanun W."/>
        </authorList>
    </citation>
    <scope>NUCLEOTIDE SEQUENCE [LARGE SCALE GENOMIC DNA]</scope>
    <source>
        <strain evidence="5 6">J2-2</strain>
    </source>
</reference>
<dbReference type="InterPro" id="IPR018511">
    <property type="entry name" value="Hemolysin-typ_Ca-bd_CS"/>
</dbReference>
<feature type="region of interest" description="Disordered" evidence="3">
    <location>
        <begin position="251"/>
        <end position="279"/>
    </location>
</feature>
<keyword evidence="6" id="KW-1185">Reference proteome</keyword>
<dbReference type="EMBL" id="JAHBAY010000004">
    <property type="protein sequence ID" value="MBT0769488.1"/>
    <property type="molecule type" value="Genomic_DNA"/>
</dbReference>
<dbReference type="InterPro" id="IPR011049">
    <property type="entry name" value="Serralysin-like_metalloprot_C"/>
</dbReference>
<dbReference type="PANTHER" id="PTHR38340">
    <property type="entry name" value="S-LAYER PROTEIN"/>
    <property type="match status" value="1"/>
</dbReference>
<evidence type="ECO:0008006" key="7">
    <source>
        <dbReference type="Google" id="ProtNLM"/>
    </source>
</evidence>
<feature type="compositionally biased region" description="Acidic residues" evidence="3">
    <location>
        <begin position="266"/>
        <end position="279"/>
    </location>
</feature>
<evidence type="ECO:0000256" key="3">
    <source>
        <dbReference type="SAM" id="MobiDB-lite"/>
    </source>
</evidence>
<proteinExistence type="predicted"/>
<name>A0ABS5TEG9_9ACTN</name>
<evidence type="ECO:0000256" key="2">
    <source>
        <dbReference type="ARBA" id="ARBA00022525"/>
    </source>
</evidence>
<keyword evidence="4" id="KW-0472">Membrane</keyword>